<name>A0AAV4XJZ6_CAEEX</name>
<dbReference type="EMBL" id="BPLR01017909">
    <property type="protein sequence ID" value="GIY95410.1"/>
    <property type="molecule type" value="Genomic_DNA"/>
</dbReference>
<sequence length="90" mass="10602">MVTRESIQERRRRKKRKKNIKVFLRPLKHGIKVQQQPASKLSSSKRWTPLKMLFTDFDVKASQALIKANLSSGHEAVHQGWGWCWGWSSW</sequence>
<protein>
    <submittedName>
        <fullName evidence="1">Uncharacterized protein</fullName>
    </submittedName>
</protein>
<keyword evidence="2" id="KW-1185">Reference proteome</keyword>
<organism evidence="1 2">
    <name type="scientific">Caerostris extrusa</name>
    <name type="common">Bark spider</name>
    <name type="synonym">Caerostris bankana</name>
    <dbReference type="NCBI Taxonomy" id="172846"/>
    <lineage>
        <taxon>Eukaryota</taxon>
        <taxon>Metazoa</taxon>
        <taxon>Ecdysozoa</taxon>
        <taxon>Arthropoda</taxon>
        <taxon>Chelicerata</taxon>
        <taxon>Arachnida</taxon>
        <taxon>Araneae</taxon>
        <taxon>Araneomorphae</taxon>
        <taxon>Entelegynae</taxon>
        <taxon>Araneoidea</taxon>
        <taxon>Araneidae</taxon>
        <taxon>Caerostris</taxon>
    </lineage>
</organism>
<proteinExistence type="predicted"/>
<evidence type="ECO:0000313" key="1">
    <source>
        <dbReference type="EMBL" id="GIY95410.1"/>
    </source>
</evidence>
<reference evidence="1 2" key="1">
    <citation type="submission" date="2021-06" db="EMBL/GenBank/DDBJ databases">
        <title>Caerostris extrusa draft genome.</title>
        <authorList>
            <person name="Kono N."/>
            <person name="Arakawa K."/>
        </authorList>
    </citation>
    <scope>NUCLEOTIDE SEQUENCE [LARGE SCALE GENOMIC DNA]</scope>
</reference>
<gene>
    <name evidence="1" type="ORF">CEXT_698581</name>
</gene>
<dbReference type="Proteomes" id="UP001054945">
    <property type="component" value="Unassembled WGS sequence"/>
</dbReference>
<accession>A0AAV4XJZ6</accession>
<dbReference type="AlphaFoldDB" id="A0AAV4XJZ6"/>
<evidence type="ECO:0000313" key="2">
    <source>
        <dbReference type="Proteomes" id="UP001054945"/>
    </source>
</evidence>
<comment type="caution">
    <text evidence="1">The sequence shown here is derived from an EMBL/GenBank/DDBJ whole genome shotgun (WGS) entry which is preliminary data.</text>
</comment>